<keyword evidence="1" id="KW-0732">Signal</keyword>
<organism evidence="2 3">
    <name type="scientific">Thalassomonas haliotis</name>
    <dbReference type="NCBI Taxonomy" id="485448"/>
    <lineage>
        <taxon>Bacteria</taxon>
        <taxon>Pseudomonadati</taxon>
        <taxon>Pseudomonadota</taxon>
        <taxon>Gammaproteobacteria</taxon>
        <taxon>Alteromonadales</taxon>
        <taxon>Colwelliaceae</taxon>
        <taxon>Thalassomonas</taxon>
    </lineage>
</organism>
<dbReference type="EMBL" id="CP059693">
    <property type="protein sequence ID" value="WDE10309.1"/>
    <property type="molecule type" value="Genomic_DNA"/>
</dbReference>
<protein>
    <recommendedName>
        <fullName evidence="4">Lipoprotein</fullName>
    </recommendedName>
</protein>
<dbReference type="RefSeq" id="WP_274050343.1">
    <property type="nucleotide sequence ID" value="NZ_CP059693.1"/>
</dbReference>
<name>A0ABY7V9H5_9GAMM</name>
<gene>
    <name evidence="2" type="ORF">H3N35_18790</name>
</gene>
<dbReference type="PROSITE" id="PS51257">
    <property type="entry name" value="PROKAR_LIPOPROTEIN"/>
    <property type="match status" value="1"/>
</dbReference>
<evidence type="ECO:0000313" key="2">
    <source>
        <dbReference type="EMBL" id="WDE10309.1"/>
    </source>
</evidence>
<proteinExistence type="predicted"/>
<dbReference type="Proteomes" id="UP001215231">
    <property type="component" value="Chromosome"/>
</dbReference>
<evidence type="ECO:0008006" key="4">
    <source>
        <dbReference type="Google" id="ProtNLM"/>
    </source>
</evidence>
<sequence>MKLTLPLSLLACAFLSACGGSSSSNSNSNSVNNTETVASGYALSGKVIDGYVSGATVWLDFNGNGMLDANEPSAISTDAGQYTMELNDQQRACAAYSAIYVDVPVGAIDESEGEVTEAYQMMRPPQMETLTDASLLHISPLTTVLWDNIKKDLTEATIDNCSAFVESQEKRQQIKNQLSESIRNTVAHYNIAADKIFADFIAANDDSSQQLALDIVKNLKKSYSYRQELAEQYSDAHELRVVYYKDEAYDTNADSDAWYRKVVIFFTNDNFLFRIDKMTADLETTVRPIYYRDVTESGWNSGTLSLTKDFRSYGDDLDPNFSCSLSEAIEITDQEVTYVLDNGGSESQVDSYEACQPAAVLPNGRRSYSFSYQSGNKYYLSDIRQTQQVSGITHLTDWINFAENEANLDPAEMISEMSTMGYQFDEEVAITTNYWYKRYETYSGNTQTSITKYHDGNWEKIIYAADGTHTTECGTDGETWTSCEGF</sequence>
<reference evidence="2 3" key="1">
    <citation type="journal article" date="2022" name="Mar. Drugs">
        <title>Bioassay-Guided Fractionation Leads to the Detection of Cholic Acid Generated by the Rare Thalassomonas sp.</title>
        <authorList>
            <person name="Pheiffer F."/>
            <person name="Schneider Y.K."/>
            <person name="Hansen E.H."/>
            <person name="Andersen J.H."/>
            <person name="Isaksson J."/>
            <person name="Busche T."/>
            <person name="R C."/>
            <person name="Kalinowski J."/>
            <person name="Zyl L.V."/>
            <person name="Trindade M."/>
        </authorList>
    </citation>
    <scope>NUCLEOTIDE SEQUENCE [LARGE SCALE GENOMIC DNA]</scope>
    <source>
        <strain evidence="2 3">A5K-61T</strain>
    </source>
</reference>
<keyword evidence="3" id="KW-1185">Reference proteome</keyword>
<evidence type="ECO:0000256" key="1">
    <source>
        <dbReference type="SAM" id="SignalP"/>
    </source>
</evidence>
<feature type="signal peptide" evidence="1">
    <location>
        <begin position="1"/>
        <end position="17"/>
    </location>
</feature>
<evidence type="ECO:0000313" key="3">
    <source>
        <dbReference type="Proteomes" id="UP001215231"/>
    </source>
</evidence>
<accession>A0ABY7V9H5</accession>
<feature type="chain" id="PRO_5045151078" description="Lipoprotein" evidence="1">
    <location>
        <begin position="18"/>
        <end position="486"/>
    </location>
</feature>